<evidence type="ECO:0000313" key="4">
    <source>
        <dbReference type="Proteomes" id="UP001519271"/>
    </source>
</evidence>
<dbReference type="PANTHER" id="PTHR43418:SF4">
    <property type="entry name" value="MULTIFUNCTIONAL TRYPTOPHAN BIOSYNTHESIS PROTEIN"/>
    <property type="match status" value="1"/>
</dbReference>
<dbReference type="Gene3D" id="3.40.50.880">
    <property type="match status" value="1"/>
</dbReference>
<dbReference type="GO" id="GO:0046820">
    <property type="term" value="F:4-amino-4-deoxychorismate synthase activity"/>
    <property type="evidence" value="ECO:0007669"/>
    <property type="project" value="UniProtKB-EC"/>
</dbReference>
<sequence length="201" mass="22881">MILMIDNYDSFVYNLVRYLEELDADVSVFRNDKLSIEDVEEMNPEAIVISPGPKSPEQAGICLEIVRSFSGRIPILGICLGYQCIAHSFGAKIIWGNEPMHGKISKVVHDNKGMFAGIWNPVEVTRYHSLIVDEDSLPTCFEVTARTIDGVIMGIRHKEFLLEGVQFHPEAELTEFGHEMLRNFIEEAKGFNRRRHNETID</sequence>
<dbReference type="PRINTS" id="PR00096">
    <property type="entry name" value="GATASE"/>
</dbReference>
<organism evidence="3 4">
    <name type="scientific">Youngiibacter multivorans</name>
    <dbReference type="NCBI Taxonomy" id="937251"/>
    <lineage>
        <taxon>Bacteria</taxon>
        <taxon>Bacillati</taxon>
        <taxon>Bacillota</taxon>
        <taxon>Clostridia</taxon>
        <taxon>Eubacteriales</taxon>
        <taxon>Clostridiaceae</taxon>
        <taxon>Youngiibacter</taxon>
    </lineage>
</organism>
<keyword evidence="4" id="KW-1185">Reference proteome</keyword>
<dbReference type="InterPro" id="IPR017926">
    <property type="entry name" value="GATASE"/>
</dbReference>
<dbReference type="Proteomes" id="UP001519271">
    <property type="component" value="Unassembled WGS sequence"/>
</dbReference>
<dbReference type="SUPFAM" id="SSF52317">
    <property type="entry name" value="Class I glutamine amidotransferase-like"/>
    <property type="match status" value="1"/>
</dbReference>
<feature type="domain" description="Glutamine amidotransferase" evidence="2">
    <location>
        <begin position="3"/>
        <end position="186"/>
    </location>
</feature>
<reference evidence="3 4" key="1">
    <citation type="submission" date="2021-03" db="EMBL/GenBank/DDBJ databases">
        <title>Genomic Encyclopedia of Type Strains, Phase IV (KMG-IV): sequencing the most valuable type-strain genomes for metagenomic binning, comparative biology and taxonomic classification.</title>
        <authorList>
            <person name="Goeker M."/>
        </authorList>
    </citation>
    <scope>NUCLEOTIDE SEQUENCE [LARGE SCALE GENOMIC DNA]</scope>
    <source>
        <strain evidence="3 4">DSM 6139</strain>
    </source>
</reference>
<keyword evidence="3" id="KW-0032">Aminotransferase</keyword>
<gene>
    <name evidence="3" type="ORF">J2Z34_000108</name>
</gene>
<proteinExistence type="predicted"/>
<dbReference type="EC" id="2.6.1.85" evidence="3"/>
<keyword evidence="1" id="KW-0315">Glutamine amidotransferase</keyword>
<dbReference type="NCBIfam" id="TIGR00566">
    <property type="entry name" value="trpG_papA"/>
    <property type="match status" value="1"/>
</dbReference>
<dbReference type="RefSeq" id="WP_209457892.1">
    <property type="nucleotide sequence ID" value="NZ_JAGGKC010000001.1"/>
</dbReference>
<protein>
    <submittedName>
        <fullName evidence="3">Para-aminobenzoate synthetase component 2</fullName>
        <ecNumber evidence="3">2.6.1.85</ecNumber>
    </submittedName>
</protein>
<evidence type="ECO:0000259" key="2">
    <source>
        <dbReference type="Pfam" id="PF00117"/>
    </source>
</evidence>
<evidence type="ECO:0000256" key="1">
    <source>
        <dbReference type="ARBA" id="ARBA00022962"/>
    </source>
</evidence>
<dbReference type="PRINTS" id="PR00099">
    <property type="entry name" value="CPSGATASE"/>
</dbReference>
<dbReference type="PANTHER" id="PTHR43418">
    <property type="entry name" value="MULTIFUNCTIONAL TRYPTOPHAN BIOSYNTHESIS PROTEIN-RELATED"/>
    <property type="match status" value="1"/>
</dbReference>
<dbReference type="PROSITE" id="PS51273">
    <property type="entry name" value="GATASE_TYPE_1"/>
    <property type="match status" value="1"/>
</dbReference>
<dbReference type="EMBL" id="JAGGKC010000001">
    <property type="protein sequence ID" value="MBP1917645.1"/>
    <property type="molecule type" value="Genomic_DNA"/>
</dbReference>
<comment type="caution">
    <text evidence="3">The sequence shown here is derived from an EMBL/GenBank/DDBJ whole genome shotgun (WGS) entry which is preliminary data.</text>
</comment>
<keyword evidence="3" id="KW-0808">Transferase</keyword>
<accession>A0ABS4FZW1</accession>
<dbReference type="InterPro" id="IPR050472">
    <property type="entry name" value="Anth_synth/Amidotransfase"/>
</dbReference>
<name>A0ABS4FZW1_9CLOT</name>
<dbReference type="PRINTS" id="PR00097">
    <property type="entry name" value="ANTSNTHASEII"/>
</dbReference>
<dbReference type="InterPro" id="IPR006221">
    <property type="entry name" value="TrpG/PapA_dom"/>
</dbReference>
<evidence type="ECO:0000313" key="3">
    <source>
        <dbReference type="EMBL" id="MBP1917645.1"/>
    </source>
</evidence>
<dbReference type="CDD" id="cd01743">
    <property type="entry name" value="GATase1_Anthranilate_Synthase"/>
    <property type="match status" value="1"/>
</dbReference>
<dbReference type="InterPro" id="IPR029062">
    <property type="entry name" value="Class_I_gatase-like"/>
</dbReference>
<dbReference type="Pfam" id="PF00117">
    <property type="entry name" value="GATase"/>
    <property type="match status" value="1"/>
</dbReference>